<dbReference type="InterPro" id="IPR000440">
    <property type="entry name" value="NADH_UbQ/plastoQ_OxRdtase_su3"/>
</dbReference>
<comment type="similarity">
    <text evidence="2 9">Belongs to the complex I subunit 3 family.</text>
</comment>
<evidence type="ECO:0000256" key="8">
    <source>
        <dbReference type="ARBA" id="ARBA00049551"/>
    </source>
</evidence>
<keyword evidence="9 10" id="KW-0496">Mitochondrion</keyword>
<dbReference type="Gene3D" id="1.20.58.1610">
    <property type="entry name" value="NADH:ubiquinone/plastoquinone oxidoreductase, chain 3"/>
    <property type="match status" value="1"/>
</dbReference>
<evidence type="ECO:0000256" key="3">
    <source>
        <dbReference type="ARBA" id="ARBA00021007"/>
    </source>
</evidence>
<accession>E0XLH2</accession>
<organism evidence="10">
    <name type="scientific">Nymphon unguiculatum-charcoti complex sp. SEM-1997</name>
    <dbReference type="NCBI Taxonomy" id="61899"/>
    <lineage>
        <taxon>Eukaryota</taxon>
        <taxon>Metazoa</taxon>
        <taxon>Ecdysozoa</taxon>
        <taxon>Arthropoda</taxon>
        <taxon>Chelicerata</taxon>
        <taxon>Pycnogonida</taxon>
        <taxon>Pantopoda</taxon>
        <taxon>Nymphon</taxon>
    </lineage>
</organism>
<evidence type="ECO:0000313" key="10">
    <source>
        <dbReference type="EMBL" id="ADB92017.1"/>
    </source>
</evidence>
<keyword evidence="5 9" id="KW-0812">Transmembrane</keyword>
<dbReference type="Pfam" id="PF00507">
    <property type="entry name" value="Oxidored_q4"/>
    <property type="match status" value="1"/>
</dbReference>
<comment type="function">
    <text evidence="9">Core subunit of the mitochondrial membrane respiratory chain NADH dehydrogenase (Complex I) which catalyzes electron transfer from NADH through the respiratory chain, using ubiquinone as an electron acceptor. Essential for the catalytic activity of complex I.</text>
</comment>
<gene>
    <name evidence="10" type="primary">ND3</name>
</gene>
<evidence type="ECO:0000256" key="1">
    <source>
        <dbReference type="ARBA" id="ARBA00004370"/>
    </source>
</evidence>
<dbReference type="GO" id="GO:0031966">
    <property type="term" value="C:mitochondrial membrane"/>
    <property type="evidence" value="ECO:0007669"/>
    <property type="project" value="UniProtKB-SubCell"/>
</dbReference>
<dbReference type="GO" id="GO:0008137">
    <property type="term" value="F:NADH dehydrogenase (ubiquinone) activity"/>
    <property type="evidence" value="ECO:0007669"/>
    <property type="project" value="UniProtKB-UniRule"/>
</dbReference>
<dbReference type="EC" id="7.1.1.2" evidence="9"/>
<evidence type="ECO:0000256" key="4">
    <source>
        <dbReference type="ARBA" id="ARBA00022448"/>
    </source>
</evidence>
<comment type="subcellular location">
    <subcellularLocation>
        <location evidence="1">Membrane</location>
    </subcellularLocation>
    <subcellularLocation>
        <location evidence="9">Mitochondrion membrane</location>
        <topology evidence="9">Multi-pass membrane protein</topology>
    </subcellularLocation>
</comment>
<sequence>MIYMFIFMVLIVFLVVIMMMINIFLSKKMEGELEKSSPVECGMDPFSTIMIPFSLQFFLITIIFIIFDIEVAMIIPFPISNSSKSIYMFGMVLFLFILLIGFYHEWKKGALNWNK</sequence>
<evidence type="ECO:0000256" key="5">
    <source>
        <dbReference type="ARBA" id="ARBA00022692"/>
    </source>
</evidence>
<protein>
    <recommendedName>
        <fullName evidence="3 9">NADH-ubiquinone oxidoreductase chain 3</fullName>
        <ecNumber evidence="9">7.1.1.2</ecNumber>
    </recommendedName>
</protein>
<evidence type="ECO:0000256" key="6">
    <source>
        <dbReference type="ARBA" id="ARBA00022989"/>
    </source>
</evidence>
<evidence type="ECO:0000256" key="2">
    <source>
        <dbReference type="ARBA" id="ARBA00008472"/>
    </source>
</evidence>
<keyword evidence="9" id="KW-0249">Electron transport</keyword>
<keyword evidence="9" id="KW-1278">Translocase</keyword>
<keyword evidence="4 9" id="KW-0813">Transport</keyword>
<dbReference type="PANTHER" id="PTHR11058">
    <property type="entry name" value="NADH-UBIQUINONE OXIDOREDUCTASE CHAIN 3"/>
    <property type="match status" value="1"/>
</dbReference>
<keyword evidence="9" id="KW-0679">Respiratory chain</keyword>
<feature type="transmembrane region" description="Helical" evidence="9">
    <location>
        <begin position="57"/>
        <end position="79"/>
    </location>
</feature>
<dbReference type="PANTHER" id="PTHR11058:SF9">
    <property type="entry name" value="NADH-UBIQUINONE OXIDOREDUCTASE CHAIN 3"/>
    <property type="match status" value="1"/>
</dbReference>
<dbReference type="EMBL" id="GU370076">
    <property type="protein sequence ID" value="ADB92017.1"/>
    <property type="molecule type" value="Genomic_DNA"/>
</dbReference>
<evidence type="ECO:0000256" key="9">
    <source>
        <dbReference type="RuleBase" id="RU003640"/>
    </source>
</evidence>
<proteinExistence type="inferred from homology"/>
<dbReference type="AlphaFoldDB" id="E0XLH2"/>
<reference evidence="10" key="1">
    <citation type="journal article" date="2010" name="Mol. Phylogenet. Evol.">
        <title>Rare genomic changes and mitochondrial sequences provide independent support for congruent relationships among the sea spiders (Arthropoda, Pycnogonida).</title>
        <authorList>
            <person name="Masta S.E."/>
            <person name="McCall A."/>
            <person name="Longhorn S.J."/>
        </authorList>
    </citation>
    <scope>NUCLEOTIDE SEQUENCE</scope>
</reference>
<keyword evidence="9" id="KW-0830">Ubiquinone</keyword>
<keyword evidence="6 9" id="KW-1133">Transmembrane helix</keyword>
<geneLocation type="mitochondrion" evidence="10"/>
<name>E0XLH2_9CHEL</name>
<feature type="transmembrane region" description="Helical" evidence="9">
    <location>
        <begin position="85"/>
        <end position="103"/>
    </location>
</feature>
<keyword evidence="7 9" id="KW-0472">Membrane</keyword>
<dbReference type="GO" id="GO:0030964">
    <property type="term" value="C:NADH dehydrogenase complex"/>
    <property type="evidence" value="ECO:0007669"/>
    <property type="project" value="TreeGrafter"/>
</dbReference>
<dbReference type="InterPro" id="IPR038430">
    <property type="entry name" value="NDAH_ubi_oxred_su3_sf"/>
</dbReference>
<comment type="catalytic activity">
    <reaction evidence="8 9">
        <text>a ubiquinone + NADH + 5 H(+)(in) = a ubiquinol + NAD(+) + 4 H(+)(out)</text>
        <dbReference type="Rhea" id="RHEA:29091"/>
        <dbReference type="Rhea" id="RHEA-COMP:9565"/>
        <dbReference type="Rhea" id="RHEA-COMP:9566"/>
        <dbReference type="ChEBI" id="CHEBI:15378"/>
        <dbReference type="ChEBI" id="CHEBI:16389"/>
        <dbReference type="ChEBI" id="CHEBI:17976"/>
        <dbReference type="ChEBI" id="CHEBI:57540"/>
        <dbReference type="ChEBI" id="CHEBI:57945"/>
        <dbReference type="EC" id="7.1.1.2"/>
    </reaction>
</comment>
<keyword evidence="9" id="KW-0520">NAD</keyword>
<feature type="transmembrane region" description="Helical" evidence="9">
    <location>
        <begin position="6"/>
        <end position="25"/>
    </location>
</feature>
<evidence type="ECO:0000256" key="7">
    <source>
        <dbReference type="ARBA" id="ARBA00023136"/>
    </source>
</evidence>